<dbReference type="PROSITE" id="PS50948">
    <property type="entry name" value="PAN"/>
    <property type="match status" value="1"/>
</dbReference>
<feature type="chain" id="PRO_5008267511" description="Apple domain-containing protein" evidence="1">
    <location>
        <begin position="19"/>
        <end position="322"/>
    </location>
</feature>
<evidence type="ECO:0000313" key="4">
    <source>
        <dbReference type="Proteomes" id="UP000070700"/>
    </source>
</evidence>
<dbReference type="KEGG" id="psco:LY89DRAFT_689202"/>
<proteinExistence type="predicted"/>
<name>A0A194WTN9_MOLSC</name>
<evidence type="ECO:0000313" key="3">
    <source>
        <dbReference type="EMBL" id="KUJ11325.1"/>
    </source>
</evidence>
<accession>A0A194WTN9</accession>
<dbReference type="AlphaFoldDB" id="A0A194WTN9"/>
<evidence type="ECO:0000259" key="2">
    <source>
        <dbReference type="PROSITE" id="PS50948"/>
    </source>
</evidence>
<dbReference type="InterPro" id="IPR003609">
    <property type="entry name" value="Pan_app"/>
</dbReference>
<evidence type="ECO:0000256" key="1">
    <source>
        <dbReference type="SAM" id="SignalP"/>
    </source>
</evidence>
<keyword evidence="4" id="KW-1185">Reference proteome</keyword>
<dbReference type="InParanoid" id="A0A194WTN9"/>
<keyword evidence="1" id="KW-0732">Signal</keyword>
<gene>
    <name evidence="3" type="ORF">LY89DRAFT_689202</name>
</gene>
<dbReference type="RefSeq" id="XP_018065680.1">
    <property type="nucleotide sequence ID" value="XM_018215863.1"/>
</dbReference>
<feature type="signal peptide" evidence="1">
    <location>
        <begin position="1"/>
        <end position="18"/>
    </location>
</feature>
<dbReference type="Proteomes" id="UP000070700">
    <property type="component" value="Unassembled WGS sequence"/>
</dbReference>
<dbReference type="OrthoDB" id="3558028at2759"/>
<protein>
    <recommendedName>
        <fullName evidence="2">Apple domain-containing protein</fullName>
    </recommendedName>
</protein>
<feature type="domain" description="Apple" evidence="2">
    <location>
        <begin position="134"/>
        <end position="220"/>
    </location>
</feature>
<dbReference type="GeneID" id="28825589"/>
<dbReference type="EMBL" id="KQ947427">
    <property type="protein sequence ID" value="KUJ11325.1"/>
    <property type="molecule type" value="Genomic_DNA"/>
</dbReference>
<reference evidence="3 4" key="1">
    <citation type="submission" date="2015-10" db="EMBL/GenBank/DDBJ databases">
        <title>Full genome of DAOMC 229536 Phialocephala scopiformis, a fungal endophyte of spruce producing the potent anti-insectan compound rugulosin.</title>
        <authorList>
            <consortium name="DOE Joint Genome Institute"/>
            <person name="Walker A.K."/>
            <person name="Frasz S.L."/>
            <person name="Seifert K.A."/>
            <person name="Miller J.D."/>
            <person name="Mondo S.J."/>
            <person name="Labutti K."/>
            <person name="Lipzen A."/>
            <person name="Dockter R."/>
            <person name="Kennedy M."/>
            <person name="Grigoriev I.V."/>
            <person name="Spatafora J.W."/>
        </authorList>
    </citation>
    <scope>NUCLEOTIDE SEQUENCE [LARGE SCALE GENOMIC DNA]</scope>
    <source>
        <strain evidence="3 4">CBS 120377</strain>
    </source>
</reference>
<organism evidence="3 4">
    <name type="scientific">Mollisia scopiformis</name>
    <name type="common">Conifer needle endophyte fungus</name>
    <name type="synonym">Phialocephala scopiformis</name>
    <dbReference type="NCBI Taxonomy" id="149040"/>
    <lineage>
        <taxon>Eukaryota</taxon>
        <taxon>Fungi</taxon>
        <taxon>Dikarya</taxon>
        <taxon>Ascomycota</taxon>
        <taxon>Pezizomycotina</taxon>
        <taxon>Leotiomycetes</taxon>
        <taxon>Helotiales</taxon>
        <taxon>Mollisiaceae</taxon>
        <taxon>Mollisia</taxon>
    </lineage>
</organism>
<sequence>MRSTFFLCLASARNLVAALPSLNSGLSDREQAPDHVLLEARQAPIAQTWTQPHYCTASTESGNFHDIYTALVNPSRSVSFDYSSFCSAVVRQTTIAWVDQTLTGRKTETLTSTTTTSVSTTSTDTSPGTTTLLCPTPSASMACGVSANGYYSNMITDQYIPSADCHQLCLSMSDCKSFQVVPQDNGIVKFDRCNLYNVSVAGNVDTTSPGIVALFYDRDCGDLLPSGCTPSPPLITPAPSYSPTVAAIQKRDYTVPPFLSSMQLILLQPVCSCLVDAAPPPTIITATNQIQSWDYVTVTTLKTEVYSYTDHPEWQTVYTSVV</sequence>